<protein>
    <submittedName>
        <fullName evidence="1 4">Uncharacterized protein</fullName>
    </submittedName>
</protein>
<evidence type="ECO:0000313" key="4">
    <source>
        <dbReference type="WBParaSite" id="DME_0000300901-mRNA-1"/>
    </source>
</evidence>
<dbReference type="AlphaFoldDB" id="A0A0N4U7N9"/>
<dbReference type="EMBL" id="UYYG01001159">
    <property type="protein sequence ID" value="VDN57195.1"/>
    <property type="molecule type" value="Genomic_DNA"/>
</dbReference>
<organism evidence="2 4">
    <name type="scientific">Dracunculus medinensis</name>
    <name type="common">Guinea worm</name>
    <dbReference type="NCBI Taxonomy" id="318479"/>
    <lineage>
        <taxon>Eukaryota</taxon>
        <taxon>Metazoa</taxon>
        <taxon>Ecdysozoa</taxon>
        <taxon>Nematoda</taxon>
        <taxon>Chromadorea</taxon>
        <taxon>Rhabditida</taxon>
        <taxon>Spirurina</taxon>
        <taxon>Dracunculoidea</taxon>
        <taxon>Dracunculidae</taxon>
        <taxon>Dracunculus</taxon>
    </lineage>
</organism>
<keyword evidence="3" id="KW-1185">Reference proteome</keyword>
<gene>
    <name evidence="1" type="ORF">DME_LOCUS7168</name>
</gene>
<reference evidence="4" key="1">
    <citation type="submission" date="2017-02" db="UniProtKB">
        <authorList>
            <consortium name="WormBaseParasite"/>
        </authorList>
    </citation>
    <scope>IDENTIFICATION</scope>
</reference>
<evidence type="ECO:0000313" key="3">
    <source>
        <dbReference type="Proteomes" id="UP000274756"/>
    </source>
</evidence>
<accession>A0A0N4U7N9</accession>
<sequence length="76" mass="8555">MLQPVIDSLVESLCINPTNCRATTSASVDSWVHENWFASKLRPLASNFLFGLASHTPVLTNEKDFEEFARSELSKR</sequence>
<reference evidence="1 3" key="2">
    <citation type="submission" date="2018-11" db="EMBL/GenBank/DDBJ databases">
        <authorList>
            <consortium name="Pathogen Informatics"/>
        </authorList>
    </citation>
    <scope>NUCLEOTIDE SEQUENCE [LARGE SCALE GENOMIC DNA]</scope>
</reference>
<name>A0A0N4U7N9_DRAME</name>
<evidence type="ECO:0000313" key="1">
    <source>
        <dbReference type="EMBL" id="VDN57195.1"/>
    </source>
</evidence>
<dbReference type="Proteomes" id="UP000038040">
    <property type="component" value="Unplaced"/>
</dbReference>
<dbReference type="WBParaSite" id="DME_0000300901-mRNA-1">
    <property type="protein sequence ID" value="DME_0000300901-mRNA-1"/>
    <property type="gene ID" value="DME_0000300901"/>
</dbReference>
<proteinExistence type="predicted"/>
<evidence type="ECO:0000313" key="2">
    <source>
        <dbReference type="Proteomes" id="UP000038040"/>
    </source>
</evidence>
<dbReference type="Proteomes" id="UP000274756">
    <property type="component" value="Unassembled WGS sequence"/>
</dbReference>